<evidence type="ECO:0000313" key="3">
    <source>
        <dbReference type="WBParaSite" id="PgR016_g042_t05"/>
    </source>
</evidence>
<keyword evidence="1" id="KW-0472">Membrane</keyword>
<proteinExistence type="predicted"/>
<dbReference type="Proteomes" id="UP000887569">
    <property type="component" value="Unplaced"/>
</dbReference>
<keyword evidence="1" id="KW-1133">Transmembrane helix</keyword>
<feature type="transmembrane region" description="Helical" evidence="1">
    <location>
        <begin position="58"/>
        <end position="76"/>
    </location>
</feature>
<accession>A0A915ATN9</accession>
<protein>
    <submittedName>
        <fullName evidence="3">G protein-coupled receptor</fullName>
    </submittedName>
</protein>
<name>A0A915ATN9_PARUN</name>
<dbReference type="WBParaSite" id="PgR016_g042_t05">
    <property type="protein sequence ID" value="PgR016_g042_t05"/>
    <property type="gene ID" value="PgR016_g042"/>
</dbReference>
<keyword evidence="2" id="KW-1185">Reference proteome</keyword>
<feature type="transmembrane region" description="Helical" evidence="1">
    <location>
        <begin position="25"/>
        <end position="46"/>
    </location>
</feature>
<feature type="transmembrane region" description="Helical" evidence="1">
    <location>
        <begin position="232"/>
        <end position="251"/>
    </location>
</feature>
<organism evidence="2 3">
    <name type="scientific">Parascaris univalens</name>
    <name type="common">Nematode worm</name>
    <dbReference type="NCBI Taxonomy" id="6257"/>
    <lineage>
        <taxon>Eukaryota</taxon>
        <taxon>Metazoa</taxon>
        <taxon>Ecdysozoa</taxon>
        <taxon>Nematoda</taxon>
        <taxon>Chromadorea</taxon>
        <taxon>Rhabditida</taxon>
        <taxon>Spirurina</taxon>
        <taxon>Ascaridomorpha</taxon>
        <taxon>Ascaridoidea</taxon>
        <taxon>Ascarididae</taxon>
        <taxon>Parascaris</taxon>
    </lineage>
</organism>
<keyword evidence="1" id="KW-0812">Transmembrane</keyword>
<reference evidence="3" key="1">
    <citation type="submission" date="2022-11" db="UniProtKB">
        <authorList>
            <consortium name="WormBaseParasite"/>
        </authorList>
    </citation>
    <scope>IDENTIFICATION</scope>
</reference>
<feature type="transmembrane region" description="Helical" evidence="1">
    <location>
        <begin position="190"/>
        <end position="212"/>
    </location>
</feature>
<dbReference type="AlphaFoldDB" id="A0A915ATN9"/>
<evidence type="ECO:0000313" key="2">
    <source>
        <dbReference type="Proteomes" id="UP000887569"/>
    </source>
</evidence>
<evidence type="ECO:0000256" key="1">
    <source>
        <dbReference type="SAM" id="Phobius"/>
    </source>
</evidence>
<feature type="transmembrane region" description="Helical" evidence="1">
    <location>
        <begin position="82"/>
        <end position="108"/>
    </location>
</feature>
<sequence length="292" mass="32307">MDDLHISFNACLPQIASFDDWTSGIGLLEIFVFAVSALSCCVSFALTLTQLYHLQQRLVIAHLPLISSLNLLPMLLPSANRLVQLFIFMLGSHVISDVLRYEVVTYWLKSRKASLGCISVRTLHISSVPIRVLTFLACQTGVVRAASLIAQITMIQECFESPMILLIVNLPSTLLGMIALNLLRKALVSSAIAICQVAMFIFTMQYSCFELLSAAHQLHHPTRYSFEYAMFLYRALTIFELLTILLVTFLLRKKKSTTIIHPEGGITAQVQLFSGPVNIPQAVRGAATSSTA</sequence>